<evidence type="ECO:0000256" key="1">
    <source>
        <dbReference type="SAM" id="MobiDB-lite"/>
    </source>
</evidence>
<dbReference type="Pfam" id="PF01381">
    <property type="entry name" value="HTH_3"/>
    <property type="match status" value="1"/>
</dbReference>
<keyword evidence="4" id="KW-1185">Reference proteome</keyword>
<protein>
    <recommendedName>
        <fullName evidence="2">HTH cro/C1-type domain-containing protein</fullName>
    </recommendedName>
</protein>
<dbReference type="InterPro" id="IPR024747">
    <property type="entry name" value="Pyridox_Oxase-rel"/>
</dbReference>
<evidence type="ECO:0000313" key="4">
    <source>
        <dbReference type="Proteomes" id="UP000318380"/>
    </source>
</evidence>
<dbReference type="InterPro" id="IPR012349">
    <property type="entry name" value="Split_barrel_FMN-bd"/>
</dbReference>
<name>A0A561C0E2_9ACTN</name>
<feature type="region of interest" description="Disordered" evidence="1">
    <location>
        <begin position="54"/>
        <end position="73"/>
    </location>
</feature>
<evidence type="ECO:0000259" key="2">
    <source>
        <dbReference type="PROSITE" id="PS50943"/>
    </source>
</evidence>
<evidence type="ECO:0000313" key="3">
    <source>
        <dbReference type="EMBL" id="TWD84659.1"/>
    </source>
</evidence>
<dbReference type="SUPFAM" id="SSF47413">
    <property type="entry name" value="lambda repressor-like DNA-binding domains"/>
    <property type="match status" value="1"/>
</dbReference>
<dbReference type="PROSITE" id="PS50943">
    <property type="entry name" value="HTH_CROC1"/>
    <property type="match status" value="1"/>
</dbReference>
<reference evidence="3 4" key="1">
    <citation type="submission" date="2019-06" db="EMBL/GenBank/DDBJ databases">
        <title>Sequencing the genomes of 1000 actinobacteria strains.</title>
        <authorList>
            <person name="Klenk H.-P."/>
        </authorList>
    </citation>
    <scope>NUCLEOTIDE SEQUENCE [LARGE SCALE GENOMIC DNA]</scope>
    <source>
        <strain evidence="3 4">DSM 24683</strain>
    </source>
</reference>
<comment type="caution">
    <text evidence="3">The sequence shown here is derived from an EMBL/GenBank/DDBJ whole genome shotgun (WGS) entry which is preliminary data.</text>
</comment>
<dbReference type="CDD" id="cd00093">
    <property type="entry name" value="HTH_XRE"/>
    <property type="match status" value="1"/>
</dbReference>
<dbReference type="SUPFAM" id="SSF50475">
    <property type="entry name" value="FMN-binding split barrel"/>
    <property type="match status" value="1"/>
</dbReference>
<dbReference type="Gene3D" id="2.30.110.10">
    <property type="entry name" value="Electron Transport, Fmn-binding Protein, Chain A"/>
    <property type="match status" value="1"/>
</dbReference>
<proteinExistence type="predicted"/>
<dbReference type="InterPro" id="IPR001387">
    <property type="entry name" value="Cro/C1-type_HTH"/>
</dbReference>
<dbReference type="Pfam" id="PF12900">
    <property type="entry name" value="Pyridox_ox_2"/>
    <property type="match status" value="1"/>
</dbReference>
<dbReference type="GO" id="GO:0003677">
    <property type="term" value="F:DNA binding"/>
    <property type="evidence" value="ECO:0007669"/>
    <property type="project" value="InterPro"/>
</dbReference>
<organism evidence="3 4">
    <name type="scientific">Kribbella amoyensis</name>
    <dbReference type="NCBI Taxonomy" id="996641"/>
    <lineage>
        <taxon>Bacteria</taxon>
        <taxon>Bacillati</taxon>
        <taxon>Actinomycetota</taxon>
        <taxon>Actinomycetes</taxon>
        <taxon>Propionibacteriales</taxon>
        <taxon>Kribbellaceae</taxon>
        <taxon>Kribbella</taxon>
    </lineage>
</organism>
<dbReference type="SMART" id="SM00530">
    <property type="entry name" value="HTH_XRE"/>
    <property type="match status" value="1"/>
</dbReference>
<feature type="domain" description="HTH cro/C1-type" evidence="2">
    <location>
        <begin position="2"/>
        <end position="54"/>
    </location>
</feature>
<dbReference type="AlphaFoldDB" id="A0A561C0E2"/>
<dbReference type="EMBL" id="VIVK01000001">
    <property type="protein sequence ID" value="TWD84659.1"/>
    <property type="molecule type" value="Genomic_DNA"/>
</dbReference>
<dbReference type="Gene3D" id="1.10.260.40">
    <property type="entry name" value="lambda repressor-like DNA-binding domains"/>
    <property type="match status" value="1"/>
</dbReference>
<sequence length="199" mass="21000">MRRRTALGLSRAEVATRAGLSPERVEDFESRPVALTGGELLRVATALDTTIAALTGGPADRPPGSGSAADRATLEPMRREECVALLKKGGIGRIAFTAADGLVMVPVNFCYVGDQIIFRTAADSTLAQYDLAPVAFEIDAVDDALRGGWSVLVTGMVRPATGQESLAARGLVEPWAGGDRAVHVVIDPEQITGRRIVTF</sequence>
<dbReference type="Proteomes" id="UP000318380">
    <property type="component" value="Unassembled WGS sequence"/>
</dbReference>
<gene>
    <name evidence="3" type="ORF">FB561_5853</name>
</gene>
<dbReference type="InterPro" id="IPR010982">
    <property type="entry name" value="Lambda_DNA-bd_dom_sf"/>
</dbReference>
<accession>A0A561C0E2</accession>